<gene>
    <name evidence="2" type="ORF">M2280_003260</name>
</gene>
<organism evidence="2 3">
    <name type="scientific">Prescottella agglutinans</name>
    <dbReference type="NCBI Taxonomy" id="1644129"/>
    <lineage>
        <taxon>Bacteria</taxon>
        <taxon>Bacillati</taxon>
        <taxon>Actinomycetota</taxon>
        <taxon>Actinomycetes</taxon>
        <taxon>Mycobacteriales</taxon>
        <taxon>Nocardiaceae</taxon>
        <taxon>Prescottella</taxon>
    </lineage>
</organism>
<evidence type="ECO:0000256" key="1">
    <source>
        <dbReference type="SAM" id="MobiDB-lite"/>
    </source>
</evidence>
<feature type="compositionally biased region" description="Low complexity" evidence="1">
    <location>
        <begin position="109"/>
        <end position="123"/>
    </location>
</feature>
<comment type="caution">
    <text evidence="2">The sequence shown here is derived from an EMBL/GenBank/DDBJ whole genome shotgun (WGS) entry which is preliminary data.</text>
</comment>
<feature type="compositionally biased region" description="Low complexity" evidence="1">
    <location>
        <begin position="74"/>
        <end position="101"/>
    </location>
</feature>
<dbReference type="EMBL" id="JARXVC010000008">
    <property type="protein sequence ID" value="MDH6282037.1"/>
    <property type="molecule type" value="Genomic_DNA"/>
</dbReference>
<proteinExistence type="predicted"/>
<dbReference type="RefSeq" id="WP_280761346.1">
    <property type="nucleotide sequence ID" value="NZ_JARXVC010000008.1"/>
</dbReference>
<feature type="compositionally biased region" description="Polar residues" evidence="1">
    <location>
        <begin position="124"/>
        <end position="145"/>
    </location>
</feature>
<reference evidence="2 3" key="1">
    <citation type="submission" date="2023-04" db="EMBL/GenBank/DDBJ databases">
        <title>Forest soil microbial communities from Buena Vista Peninsula, Colon Province, Panama.</title>
        <authorList>
            <person name="Bouskill N."/>
        </authorList>
    </citation>
    <scope>NUCLEOTIDE SEQUENCE [LARGE SCALE GENOMIC DNA]</scope>
    <source>
        <strain evidence="2 3">CFH S0262</strain>
    </source>
</reference>
<feature type="region of interest" description="Disordered" evidence="1">
    <location>
        <begin position="48"/>
        <end position="161"/>
    </location>
</feature>
<name>A0ABT6MCL0_9NOCA</name>
<evidence type="ECO:0000313" key="2">
    <source>
        <dbReference type="EMBL" id="MDH6282037.1"/>
    </source>
</evidence>
<sequence length="161" mass="16728">MSPQDKVSQLWGRVPRRMFGGRMRTTTAIMCALWLGLAILNAYLHPPENAKASTPDPVPTVQTDSSPKLPMPKQESSQTSSSVTPQSATDTSSTPPSQSETSRSDRQPGASTTTPSAGHGTTTQQETAGQSTTVTESSKQTQEPAATTAGAEASTVPSPAG</sequence>
<accession>A0ABT6MCL0</accession>
<evidence type="ECO:0000313" key="3">
    <source>
        <dbReference type="Proteomes" id="UP001160334"/>
    </source>
</evidence>
<keyword evidence="3" id="KW-1185">Reference proteome</keyword>
<protein>
    <submittedName>
        <fullName evidence="2">Cytoskeletal protein RodZ</fullName>
    </submittedName>
</protein>
<dbReference type="Proteomes" id="UP001160334">
    <property type="component" value="Unassembled WGS sequence"/>
</dbReference>